<feature type="coiled-coil region" evidence="1">
    <location>
        <begin position="27"/>
        <end position="54"/>
    </location>
</feature>
<dbReference type="Proteomes" id="UP000765509">
    <property type="component" value="Unassembled WGS sequence"/>
</dbReference>
<keyword evidence="4" id="KW-1185">Reference proteome</keyword>
<evidence type="ECO:0000256" key="2">
    <source>
        <dbReference type="SAM" id="MobiDB-lite"/>
    </source>
</evidence>
<sequence length="140" mass="16565">MSFNRFPNFDHTNPDDPLSEPNLRYAVDQQNQRILFLEQQLQQSQKDYKTIVEKVNTLQLQKGPKEKNKKNQLSHIQISTNHNNSKILKTKNAKFQHKDNHSHKSNPYHLVMRNTPPDFQYTKVIFITFTIKMKAVCMPD</sequence>
<organism evidence="3 4">
    <name type="scientific">Austropuccinia psidii MF-1</name>
    <dbReference type="NCBI Taxonomy" id="1389203"/>
    <lineage>
        <taxon>Eukaryota</taxon>
        <taxon>Fungi</taxon>
        <taxon>Dikarya</taxon>
        <taxon>Basidiomycota</taxon>
        <taxon>Pucciniomycotina</taxon>
        <taxon>Pucciniomycetes</taxon>
        <taxon>Pucciniales</taxon>
        <taxon>Sphaerophragmiaceae</taxon>
        <taxon>Austropuccinia</taxon>
    </lineage>
</organism>
<protein>
    <submittedName>
        <fullName evidence="3">Uncharacterized protein</fullName>
    </submittedName>
</protein>
<gene>
    <name evidence="3" type="ORF">O181_130195</name>
</gene>
<feature type="region of interest" description="Disordered" evidence="2">
    <location>
        <begin position="1"/>
        <end position="22"/>
    </location>
</feature>
<accession>A0A9Q3QAQ8</accession>
<dbReference type="EMBL" id="AVOT02138606">
    <property type="protein sequence ID" value="MBW0590480.1"/>
    <property type="molecule type" value="Genomic_DNA"/>
</dbReference>
<evidence type="ECO:0000256" key="1">
    <source>
        <dbReference type="SAM" id="Coils"/>
    </source>
</evidence>
<reference evidence="3" key="1">
    <citation type="submission" date="2021-03" db="EMBL/GenBank/DDBJ databases">
        <title>Draft genome sequence of rust myrtle Austropuccinia psidii MF-1, a brazilian biotype.</title>
        <authorList>
            <person name="Quecine M.C."/>
            <person name="Pachon D.M.R."/>
            <person name="Bonatelli M.L."/>
            <person name="Correr F.H."/>
            <person name="Franceschini L.M."/>
            <person name="Leite T.F."/>
            <person name="Margarido G.R.A."/>
            <person name="Almeida C.A."/>
            <person name="Ferrarezi J.A."/>
            <person name="Labate C.A."/>
        </authorList>
    </citation>
    <scope>NUCLEOTIDE SEQUENCE</scope>
    <source>
        <strain evidence="3">MF-1</strain>
    </source>
</reference>
<evidence type="ECO:0000313" key="3">
    <source>
        <dbReference type="EMBL" id="MBW0590480.1"/>
    </source>
</evidence>
<evidence type="ECO:0000313" key="4">
    <source>
        <dbReference type="Proteomes" id="UP000765509"/>
    </source>
</evidence>
<proteinExistence type="predicted"/>
<comment type="caution">
    <text evidence="3">The sequence shown here is derived from an EMBL/GenBank/DDBJ whole genome shotgun (WGS) entry which is preliminary data.</text>
</comment>
<keyword evidence="1" id="KW-0175">Coiled coil</keyword>
<dbReference type="AlphaFoldDB" id="A0A9Q3QAQ8"/>
<name>A0A9Q3QAQ8_9BASI</name>